<accession>A0AAP5QA75</accession>
<dbReference type="InterPro" id="IPR008727">
    <property type="entry name" value="PAAR_motif"/>
</dbReference>
<reference evidence="1" key="1">
    <citation type="submission" date="2022-08" db="EMBL/GenBank/DDBJ databases">
        <authorList>
            <person name="Kim S.-J."/>
        </authorList>
    </citation>
    <scope>NUCLEOTIDE SEQUENCE</scope>
    <source>
        <strain evidence="1">KJ</strain>
    </source>
</reference>
<dbReference type="AlphaFoldDB" id="A0AAP5QA75"/>
<protein>
    <submittedName>
        <fullName evidence="1">PAAR domain-containing protein</fullName>
    </submittedName>
</protein>
<organism evidence="1 2">
    <name type="scientific">Paraburkholderia fungorum</name>
    <dbReference type="NCBI Taxonomy" id="134537"/>
    <lineage>
        <taxon>Bacteria</taxon>
        <taxon>Pseudomonadati</taxon>
        <taxon>Pseudomonadota</taxon>
        <taxon>Betaproteobacteria</taxon>
        <taxon>Burkholderiales</taxon>
        <taxon>Burkholderiaceae</taxon>
        <taxon>Paraburkholderia</taxon>
    </lineage>
</organism>
<evidence type="ECO:0000313" key="2">
    <source>
        <dbReference type="Proteomes" id="UP001246473"/>
    </source>
</evidence>
<dbReference type="RefSeq" id="WP_106357161.1">
    <property type="nucleotide sequence ID" value="NZ_JANSLM010000004.1"/>
</dbReference>
<dbReference type="EMBL" id="JANSLM010000004">
    <property type="protein sequence ID" value="MDT8838472.1"/>
    <property type="molecule type" value="Genomic_DNA"/>
</dbReference>
<name>A0AAP5QA75_9BURK</name>
<dbReference type="Gene3D" id="2.60.200.60">
    <property type="match status" value="1"/>
</dbReference>
<proteinExistence type="predicted"/>
<gene>
    <name evidence="1" type="ORF">ParKJ_13715</name>
</gene>
<sequence length="93" mass="9658">MNDEGIIETKKLAYEGDSTSHGGKILTGSDRIKLKGRRAARVGDMVSCPIHGNNEIAEGGSGMKDAGIPLSRAGDHTQCGSFLIATSDGATVR</sequence>
<comment type="caution">
    <text evidence="1">The sequence shown here is derived from an EMBL/GenBank/DDBJ whole genome shotgun (WGS) entry which is preliminary data.</text>
</comment>
<evidence type="ECO:0000313" key="1">
    <source>
        <dbReference type="EMBL" id="MDT8838472.1"/>
    </source>
</evidence>
<dbReference type="CDD" id="cd14744">
    <property type="entry name" value="PAAR_CT_2"/>
    <property type="match status" value="1"/>
</dbReference>
<dbReference type="Proteomes" id="UP001246473">
    <property type="component" value="Unassembled WGS sequence"/>
</dbReference>
<dbReference type="Pfam" id="PF05488">
    <property type="entry name" value="PAAR_motif"/>
    <property type="match status" value="1"/>
</dbReference>